<feature type="region of interest" description="Disordered" evidence="1">
    <location>
        <begin position="54"/>
        <end position="87"/>
    </location>
</feature>
<dbReference type="AlphaFoldDB" id="A0A1E3PGA5"/>
<reference evidence="3 4" key="1">
    <citation type="journal article" date="2016" name="Proc. Natl. Acad. Sci. U.S.A.">
        <title>Comparative genomics of biotechnologically important yeasts.</title>
        <authorList>
            <person name="Riley R."/>
            <person name="Haridas S."/>
            <person name="Wolfe K.H."/>
            <person name="Lopes M.R."/>
            <person name="Hittinger C.T."/>
            <person name="Goeker M."/>
            <person name="Salamov A.A."/>
            <person name="Wisecaver J.H."/>
            <person name="Long T.M."/>
            <person name="Calvey C.H."/>
            <person name="Aerts A.L."/>
            <person name="Barry K.W."/>
            <person name="Choi C."/>
            <person name="Clum A."/>
            <person name="Coughlan A.Y."/>
            <person name="Deshpande S."/>
            <person name="Douglass A.P."/>
            <person name="Hanson S.J."/>
            <person name="Klenk H.-P."/>
            <person name="LaButti K.M."/>
            <person name="Lapidus A."/>
            <person name="Lindquist E.A."/>
            <person name="Lipzen A.M."/>
            <person name="Meier-Kolthoff J.P."/>
            <person name="Ohm R.A."/>
            <person name="Otillar R.P."/>
            <person name="Pangilinan J.L."/>
            <person name="Peng Y."/>
            <person name="Rokas A."/>
            <person name="Rosa C.A."/>
            <person name="Scheuner C."/>
            <person name="Sibirny A.A."/>
            <person name="Slot J.C."/>
            <person name="Stielow J.B."/>
            <person name="Sun H."/>
            <person name="Kurtzman C.P."/>
            <person name="Blackwell M."/>
            <person name="Grigoriev I.V."/>
            <person name="Jeffries T.W."/>
        </authorList>
    </citation>
    <scope>NUCLEOTIDE SEQUENCE [LARGE SCALE GENOMIC DNA]</scope>
    <source>
        <strain evidence="3 4">DSM 6958</strain>
    </source>
</reference>
<protein>
    <recommendedName>
        <fullName evidence="2">Mtf2-like C-terminal domain-containing protein</fullName>
    </recommendedName>
</protein>
<dbReference type="GO" id="GO:0005739">
    <property type="term" value="C:mitochondrion"/>
    <property type="evidence" value="ECO:0007669"/>
    <property type="project" value="InterPro"/>
</dbReference>
<dbReference type="Pfam" id="PF19189">
    <property type="entry name" value="Mtf2"/>
    <property type="match status" value="1"/>
</dbReference>
<evidence type="ECO:0000313" key="4">
    <source>
        <dbReference type="Proteomes" id="UP000095009"/>
    </source>
</evidence>
<evidence type="ECO:0000259" key="2">
    <source>
        <dbReference type="Pfam" id="PF19189"/>
    </source>
</evidence>
<dbReference type="PANTHER" id="PTHR39468:SF1">
    <property type="entry name" value="MTF2-LIKE C-TERMINAL DOMAIN-CONTAINING PROTEIN"/>
    <property type="match status" value="1"/>
</dbReference>
<dbReference type="Proteomes" id="UP000095009">
    <property type="component" value="Unassembled WGS sequence"/>
</dbReference>
<evidence type="ECO:0000313" key="3">
    <source>
        <dbReference type="EMBL" id="ODQ64244.1"/>
    </source>
</evidence>
<proteinExistence type="predicted"/>
<feature type="domain" description="Mtf2-like C-terminal" evidence="2">
    <location>
        <begin position="225"/>
        <end position="426"/>
    </location>
</feature>
<sequence>MLRNISNRVMAPAARRIIRGNASLTSTTFIPGATTPQGDGWAFASKSPEVEGLDSFQTSLKSALGPPSSSTASSTTASTTTTASTASGPVARKDMDVFDQIFDNIFSTRESFDVSTPSSGVNQASVNRPQKAKLMPSIQAMFESKHRHQPADSFVSIDKLISMTRASSVGSSAQLLKSMSKSTSPVQISTSRTAKQSISIPLSVSQLGQQILSQDLTQSLHDNSTQIIQALAPTASYMASLGSDYDLSDFIRVFILDVYAMGSSVDETSIESIQKACNATPSRPPVNSLTLSFLLKEAISLLSNQYQAPLEAINVFEEAKRMGVEVFVIGCTTMVYNQVLSAKWAAYRDISMIEDLVREMQINSVYGNTETSILLKSILSGSNQGTNDLNVKNYSNVNGSSTGYLWSRLDALKQKYLEEYRQELNRYLLKSSLKRA</sequence>
<dbReference type="InterPro" id="IPR040009">
    <property type="entry name" value="Mtf2/C5D6.12-like"/>
</dbReference>
<dbReference type="OrthoDB" id="2444174at2759"/>
<dbReference type="InterPro" id="IPR043837">
    <property type="entry name" value="Mtf2-like_C"/>
</dbReference>
<organism evidence="3 4">
    <name type="scientific">Nadsonia fulvescens var. elongata DSM 6958</name>
    <dbReference type="NCBI Taxonomy" id="857566"/>
    <lineage>
        <taxon>Eukaryota</taxon>
        <taxon>Fungi</taxon>
        <taxon>Dikarya</taxon>
        <taxon>Ascomycota</taxon>
        <taxon>Saccharomycotina</taxon>
        <taxon>Dipodascomycetes</taxon>
        <taxon>Dipodascales</taxon>
        <taxon>Dipodascales incertae sedis</taxon>
        <taxon>Nadsonia</taxon>
    </lineage>
</organism>
<keyword evidence="4" id="KW-1185">Reference proteome</keyword>
<feature type="compositionally biased region" description="Low complexity" evidence="1">
    <location>
        <begin position="68"/>
        <end position="87"/>
    </location>
</feature>
<dbReference type="PANTHER" id="PTHR39468">
    <property type="entry name" value="CHROMOSOME 7, WHOLE GENOME SHOTGUN SEQUENCE"/>
    <property type="match status" value="1"/>
</dbReference>
<dbReference type="EMBL" id="KV454412">
    <property type="protein sequence ID" value="ODQ64244.1"/>
    <property type="molecule type" value="Genomic_DNA"/>
</dbReference>
<name>A0A1E3PGA5_9ASCO</name>
<gene>
    <name evidence="3" type="ORF">NADFUDRAFT_83794</name>
</gene>
<evidence type="ECO:0000256" key="1">
    <source>
        <dbReference type="SAM" id="MobiDB-lite"/>
    </source>
</evidence>
<accession>A0A1E3PGA5</accession>
<dbReference type="STRING" id="857566.A0A1E3PGA5"/>